<evidence type="ECO:0000313" key="4">
    <source>
        <dbReference type="Proteomes" id="UP001201985"/>
    </source>
</evidence>
<organism evidence="3 4">
    <name type="scientific">Teichococcus vastitatis</name>
    <dbReference type="NCBI Taxonomy" id="2307076"/>
    <lineage>
        <taxon>Bacteria</taxon>
        <taxon>Pseudomonadati</taxon>
        <taxon>Pseudomonadota</taxon>
        <taxon>Alphaproteobacteria</taxon>
        <taxon>Acetobacterales</taxon>
        <taxon>Roseomonadaceae</taxon>
        <taxon>Roseomonas</taxon>
    </lineage>
</organism>
<dbReference type="SUPFAM" id="SSF50891">
    <property type="entry name" value="Cyclophilin-like"/>
    <property type="match status" value="1"/>
</dbReference>
<feature type="region of interest" description="Disordered" evidence="1">
    <location>
        <begin position="40"/>
        <end position="63"/>
    </location>
</feature>
<evidence type="ECO:0000256" key="1">
    <source>
        <dbReference type="SAM" id="MobiDB-lite"/>
    </source>
</evidence>
<dbReference type="EMBL" id="JALBUU010000028">
    <property type="protein sequence ID" value="MCI0755176.1"/>
    <property type="molecule type" value="Genomic_DNA"/>
</dbReference>
<dbReference type="InterPro" id="IPR029000">
    <property type="entry name" value="Cyclophilin-like_dom_sf"/>
</dbReference>
<dbReference type="Gene3D" id="2.40.100.20">
    <property type="match status" value="1"/>
</dbReference>
<evidence type="ECO:0000259" key="2">
    <source>
        <dbReference type="Pfam" id="PF18050"/>
    </source>
</evidence>
<feature type="domain" description="Cyclophilin-like" evidence="2">
    <location>
        <begin position="5"/>
        <end position="112"/>
    </location>
</feature>
<comment type="caution">
    <text evidence="3">The sequence shown here is derived from an EMBL/GenBank/DDBJ whole genome shotgun (WGS) entry which is preliminary data.</text>
</comment>
<name>A0ABS9W7B9_9PROT</name>
<dbReference type="Pfam" id="PF18050">
    <property type="entry name" value="Cyclophil_like2"/>
    <property type="match status" value="1"/>
</dbReference>
<protein>
    <submittedName>
        <fullName evidence="3">Cyclophilin-like fold protein</fullName>
    </submittedName>
</protein>
<dbReference type="InterPro" id="IPR041183">
    <property type="entry name" value="Cyclophilin-like"/>
</dbReference>
<keyword evidence="4" id="KW-1185">Reference proteome</keyword>
<dbReference type="Proteomes" id="UP001201985">
    <property type="component" value="Unassembled WGS sequence"/>
</dbReference>
<dbReference type="RefSeq" id="WP_120008777.1">
    <property type="nucleotide sequence ID" value="NZ_JALBUU010000028.1"/>
</dbReference>
<reference evidence="3 4" key="1">
    <citation type="submission" date="2022-03" db="EMBL/GenBank/DDBJ databases">
        <title>Complete genome analysis of Roseomonas KG 17.1 : a prolific producer of plant growth promoters.</title>
        <authorList>
            <person name="Saadouli I."/>
            <person name="Najjari A."/>
            <person name="Mosbah A."/>
            <person name="Ouzari H.I."/>
        </authorList>
    </citation>
    <scope>NUCLEOTIDE SEQUENCE [LARGE SCALE GENOMIC DNA]</scope>
    <source>
        <strain evidence="3 4">KG17-1</strain>
    </source>
</reference>
<accession>A0ABS9W7B9</accession>
<evidence type="ECO:0000313" key="3">
    <source>
        <dbReference type="EMBL" id="MCI0755176.1"/>
    </source>
</evidence>
<sequence length="118" mass="12467">MKIRIDINGTRINGTLENNPTARDFASLLPLTVTLDDHARTEKTASLPRPLSTAGAPPGADPSVGDIAYYAPWGNLALYYRDFGYSSGLIKLGKIDASTVTALSRSNSGQATISLVGD</sequence>
<gene>
    <name evidence="3" type="ORF">MON41_15765</name>
</gene>
<proteinExistence type="predicted"/>